<dbReference type="HOGENOM" id="CLU_2208587_0_0_6"/>
<protein>
    <submittedName>
        <fullName evidence="2">Transmembrane protein</fullName>
    </submittedName>
</protein>
<feature type="transmembrane region" description="Helical" evidence="1">
    <location>
        <begin position="84"/>
        <end position="105"/>
    </location>
</feature>
<accession>B2FJI7</accession>
<evidence type="ECO:0000313" key="3">
    <source>
        <dbReference type="Proteomes" id="UP000008840"/>
    </source>
</evidence>
<dbReference type="Proteomes" id="UP000008840">
    <property type="component" value="Chromosome"/>
</dbReference>
<name>B2FJI7_STRMK</name>
<keyword evidence="1" id="KW-0472">Membrane</keyword>
<reference evidence="2 3" key="1">
    <citation type="journal article" date="2008" name="Genome Biol.">
        <title>The complete genome, comparative and functional analysis of Stenotrophomonas maltophilia reveals an organism heavily shielded by drug resistance determinants.</title>
        <authorList>
            <person name="Crossman L.C."/>
            <person name="Gould V.C."/>
            <person name="Dow J.M."/>
            <person name="Vernikos G.S."/>
            <person name="Okazaki A."/>
            <person name="Sebaihia M."/>
            <person name="Saunders D."/>
            <person name="Arrowsmith C."/>
            <person name="Carver T."/>
            <person name="Peters N."/>
            <person name="Adlem E."/>
            <person name="Kerhornou A."/>
            <person name="Lord A."/>
            <person name="Murphy L."/>
            <person name="Seeger K."/>
            <person name="Squares R."/>
            <person name="Rutter S."/>
            <person name="Quail M.A."/>
            <person name="Rajandream M.A."/>
            <person name="Harris D."/>
            <person name="Churcher C."/>
            <person name="Bentley S.D."/>
            <person name="Parkhill J."/>
            <person name="Thomson N.R."/>
            <person name="Avison M.B."/>
        </authorList>
    </citation>
    <scope>NUCLEOTIDE SEQUENCE [LARGE SCALE GENOMIC DNA]</scope>
    <source>
        <strain evidence="2 3">K279a</strain>
    </source>
</reference>
<dbReference type="KEGG" id="sml:Smlt3016"/>
<sequence>MFGHSTRAAHACNHPATMLHAPAPAHHDAIALQAGVLGSVLGVALYKAIALSALATGSLIVIGLWLLACALLAAWALAACLACLALSRRVFVLMLALSMILMICVA</sequence>
<dbReference type="EnsemblBacteria" id="CAQ46466">
    <property type="protein sequence ID" value="CAQ46466"/>
    <property type="gene ID" value="Smlt3016"/>
</dbReference>
<feature type="transmembrane region" description="Helical" evidence="1">
    <location>
        <begin position="29"/>
        <end position="46"/>
    </location>
</feature>
<dbReference type="EMBL" id="AM743169">
    <property type="protein sequence ID" value="CAQ46466.1"/>
    <property type="molecule type" value="Genomic_DNA"/>
</dbReference>
<evidence type="ECO:0000256" key="1">
    <source>
        <dbReference type="SAM" id="Phobius"/>
    </source>
</evidence>
<proteinExistence type="predicted"/>
<keyword evidence="3" id="KW-1185">Reference proteome</keyword>
<evidence type="ECO:0000313" key="2">
    <source>
        <dbReference type="EMBL" id="CAQ46466.1"/>
    </source>
</evidence>
<gene>
    <name evidence="2" type="ordered locus">Smlt3016</name>
</gene>
<feature type="transmembrane region" description="Helical" evidence="1">
    <location>
        <begin position="53"/>
        <end position="78"/>
    </location>
</feature>
<keyword evidence="1" id="KW-1133">Transmembrane helix</keyword>
<keyword evidence="1 2" id="KW-0812">Transmembrane</keyword>
<organism evidence="2 3">
    <name type="scientific">Stenotrophomonas maltophilia (strain K279a)</name>
    <dbReference type="NCBI Taxonomy" id="522373"/>
    <lineage>
        <taxon>Bacteria</taxon>
        <taxon>Pseudomonadati</taxon>
        <taxon>Pseudomonadota</taxon>
        <taxon>Gammaproteobacteria</taxon>
        <taxon>Lysobacterales</taxon>
        <taxon>Lysobacteraceae</taxon>
        <taxon>Stenotrophomonas</taxon>
        <taxon>Stenotrophomonas maltophilia group</taxon>
    </lineage>
</organism>
<dbReference type="AlphaFoldDB" id="B2FJI7"/>